<dbReference type="KEGG" id="mbur:EQU24_19210"/>
<organism evidence="2 3">
    <name type="scientific">Methylotuvimicrobium buryatense</name>
    <name type="common">Methylomicrobium buryatense</name>
    <dbReference type="NCBI Taxonomy" id="95641"/>
    <lineage>
        <taxon>Bacteria</taxon>
        <taxon>Pseudomonadati</taxon>
        <taxon>Pseudomonadota</taxon>
        <taxon>Gammaproteobacteria</taxon>
        <taxon>Methylococcales</taxon>
        <taxon>Methylococcaceae</taxon>
        <taxon>Methylotuvimicrobium</taxon>
    </lineage>
</organism>
<dbReference type="AlphaFoldDB" id="A0A4P9URS9"/>
<proteinExistence type="predicted"/>
<dbReference type="Proteomes" id="UP000305881">
    <property type="component" value="Chromosome"/>
</dbReference>
<evidence type="ECO:0000313" key="3">
    <source>
        <dbReference type="Proteomes" id="UP000305881"/>
    </source>
</evidence>
<feature type="signal peptide" evidence="1">
    <location>
        <begin position="1"/>
        <end position="23"/>
    </location>
</feature>
<dbReference type="RefSeq" id="WP_017842012.1">
    <property type="nucleotide sequence ID" value="NZ_CP035467.1"/>
</dbReference>
<gene>
    <name evidence="2" type="ORF">EQU24_19210</name>
</gene>
<name>A0A4P9URS9_METBY</name>
<evidence type="ECO:0000313" key="2">
    <source>
        <dbReference type="EMBL" id="QCW84127.1"/>
    </source>
</evidence>
<protein>
    <submittedName>
        <fullName evidence="2">Uncharacterized protein</fullName>
    </submittedName>
</protein>
<evidence type="ECO:0000256" key="1">
    <source>
        <dbReference type="SAM" id="SignalP"/>
    </source>
</evidence>
<accession>A0A4P9URS9</accession>
<dbReference type="EMBL" id="CP035467">
    <property type="protein sequence ID" value="QCW84127.1"/>
    <property type="molecule type" value="Genomic_DNA"/>
</dbReference>
<keyword evidence="3" id="KW-1185">Reference proteome</keyword>
<keyword evidence="1" id="KW-0732">Signal</keyword>
<feature type="chain" id="PRO_5020209460" evidence="1">
    <location>
        <begin position="24"/>
        <end position="88"/>
    </location>
</feature>
<dbReference type="OrthoDB" id="5573863at2"/>
<dbReference type="STRING" id="675511.GCA_000341735_03602"/>
<reference evidence="3" key="1">
    <citation type="journal article" date="2019" name="J. Bacteriol.">
        <title>A Mutagenic Screen Identifies a TonB-Dependent Receptor Required for the Lanthanide Metal Switch in the Type I Methanotroph 'Methylotuvimicrobium buryatense' 5GB1C.</title>
        <authorList>
            <person name="Groom J.D."/>
            <person name="Ford S.M."/>
            <person name="Pesesky M.W."/>
            <person name="Lidstrom M.E."/>
        </authorList>
    </citation>
    <scope>NUCLEOTIDE SEQUENCE [LARGE SCALE GENOMIC DNA]</scope>
    <source>
        <strain evidence="3">5GB1C</strain>
    </source>
</reference>
<sequence length="88" mass="9599">MFKRILLGFAAFGFTLASTTASAGSDEQYPASNFQPKVVFIDEELADQLDTAPDAQKADKKSSSEPASIAEFDPKYPAAYFQPKVIYP</sequence>